<keyword evidence="2" id="KW-1185">Reference proteome</keyword>
<feature type="non-terminal residue" evidence="1">
    <location>
        <position position="75"/>
    </location>
</feature>
<dbReference type="InParanoid" id="A0A0C2SLA2"/>
<gene>
    <name evidence="1" type="ORF">M378DRAFT_92078</name>
</gene>
<dbReference type="EMBL" id="KN818658">
    <property type="protein sequence ID" value="KIL54694.1"/>
    <property type="molecule type" value="Genomic_DNA"/>
</dbReference>
<organism evidence="1 2">
    <name type="scientific">Amanita muscaria (strain Koide BX008)</name>
    <dbReference type="NCBI Taxonomy" id="946122"/>
    <lineage>
        <taxon>Eukaryota</taxon>
        <taxon>Fungi</taxon>
        <taxon>Dikarya</taxon>
        <taxon>Basidiomycota</taxon>
        <taxon>Agaricomycotina</taxon>
        <taxon>Agaricomycetes</taxon>
        <taxon>Agaricomycetidae</taxon>
        <taxon>Agaricales</taxon>
        <taxon>Pluteineae</taxon>
        <taxon>Amanitaceae</taxon>
        <taxon>Amanita</taxon>
    </lineage>
</organism>
<evidence type="ECO:0000313" key="2">
    <source>
        <dbReference type="Proteomes" id="UP000054549"/>
    </source>
</evidence>
<proteinExistence type="predicted"/>
<dbReference type="OrthoDB" id="2947226at2759"/>
<name>A0A0C2SLA2_AMAMK</name>
<accession>A0A0C2SLA2</accession>
<dbReference type="AlphaFoldDB" id="A0A0C2SLA2"/>
<evidence type="ECO:0000313" key="1">
    <source>
        <dbReference type="EMBL" id="KIL54694.1"/>
    </source>
</evidence>
<reference evidence="1 2" key="1">
    <citation type="submission" date="2014-04" db="EMBL/GenBank/DDBJ databases">
        <title>Evolutionary Origins and Diversification of the Mycorrhizal Mutualists.</title>
        <authorList>
            <consortium name="DOE Joint Genome Institute"/>
            <consortium name="Mycorrhizal Genomics Consortium"/>
            <person name="Kohler A."/>
            <person name="Kuo A."/>
            <person name="Nagy L.G."/>
            <person name="Floudas D."/>
            <person name="Copeland A."/>
            <person name="Barry K.W."/>
            <person name="Cichocki N."/>
            <person name="Veneault-Fourrey C."/>
            <person name="LaButti K."/>
            <person name="Lindquist E.A."/>
            <person name="Lipzen A."/>
            <person name="Lundell T."/>
            <person name="Morin E."/>
            <person name="Murat C."/>
            <person name="Riley R."/>
            <person name="Ohm R."/>
            <person name="Sun H."/>
            <person name="Tunlid A."/>
            <person name="Henrissat B."/>
            <person name="Grigoriev I.V."/>
            <person name="Hibbett D.S."/>
            <person name="Martin F."/>
        </authorList>
    </citation>
    <scope>NUCLEOTIDE SEQUENCE [LARGE SCALE GENOMIC DNA]</scope>
    <source>
        <strain evidence="1 2">Koide BX008</strain>
    </source>
</reference>
<dbReference type="HOGENOM" id="CLU_157667_2_1_1"/>
<sequence length="75" mass="8685">MRLQLNKDVICCINLQHDCAYSKCVDFHQQAICQDRLESTISRSLVQHADTRRYVLNIFSIHNYQHISAALPPSL</sequence>
<protein>
    <submittedName>
        <fullName evidence="1">Uncharacterized protein</fullName>
    </submittedName>
</protein>
<dbReference type="Proteomes" id="UP000054549">
    <property type="component" value="Unassembled WGS sequence"/>
</dbReference>